<name>A0ABU9D0V6_9NOCA</name>
<dbReference type="RefSeq" id="WP_052063203.1">
    <property type="nucleotide sequence ID" value="NZ_JBBPCN010000001.1"/>
</dbReference>
<proteinExistence type="predicted"/>
<protein>
    <recommendedName>
        <fullName evidence="4">DUF2171 domain-containing protein</fullName>
    </recommendedName>
</protein>
<gene>
    <name evidence="2" type="ORF">AABD04_20540</name>
</gene>
<organism evidence="2 3">
    <name type="scientific">Rhodococcus navarretei</name>
    <dbReference type="NCBI Taxonomy" id="3128981"/>
    <lineage>
        <taxon>Bacteria</taxon>
        <taxon>Bacillati</taxon>
        <taxon>Actinomycetota</taxon>
        <taxon>Actinomycetes</taxon>
        <taxon>Mycobacteriales</taxon>
        <taxon>Nocardiaceae</taxon>
        <taxon>Rhodococcus</taxon>
    </lineage>
</organism>
<evidence type="ECO:0000313" key="3">
    <source>
        <dbReference type="Proteomes" id="UP001456513"/>
    </source>
</evidence>
<accession>A0ABU9D0V6</accession>
<dbReference type="EMBL" id="JBBPCN010000001">
    <property type="protein sequence ID" value="MEK8073239.1"/>
    <property type="molecule type" value="Genomic_DNA"/>
</dbReference>
<sequence>MTDPKQTTTGALSVGDIIEVHRPDGTTSAGTLVEDFGDYLLPADTLGRTWTPPHRWAIALDSRTLVFADDQDVTALPAPPPTNTAANSPAADSTAGTP</sequence>
<evidence type="ECO:0000256" key="1">
    <source>
        <dbReference type="SAM" id="MobiDB-lite"/>
    </source>
</evidence>
<evidence type="ECO:0000313" key="2">
    <source>
        <dbReference type="EMBL" id="MEK8073239.1"/>
    </source>
</evidence>
<keyword evidence="3" id="KW-1185">Reference proteome</keyword>
<comment type="caution">
    <text evidence="2">The sequence shown here is derived from an EMBL/GenBank/DDBJ whole genome shotgun (WGS) entry which is preliminary data.</text>
</comment>
<dbReference type="Proteomes" id="UP001456513">
    <property type="component" value="Unassembled WGS sequence"/>
</dbReference>
<evidence type="ECO:0008006" key="4">
    <source>
        <dbReference type="Google" id="ProtNLM"/>
    </source>
</evidence>
<feature type="compositionally biased region" description="Low complexity" evidence="1">
    <location>
        <begin position="83"/>
        <end position="98"/>
    </location>
</feature>
<feature type="region of interest" description="Disordered" evidence="1">
    <location>
        <begin position="73"/>
        <end position="98"/>
    </location>
</feature>
<reference evidence="2 3" key="1">
    <citation type="submission" date="2024-03" db="EMBL/GenBank/DDBJ databases">
        <title>Rhodococcus navarretei sp. nov. and Pseudarthrobacter quantumdoti sp. nov., two new species with the ability to biosynthesize Quantum Dots isolated from soil samples at Union Glacier, Antarctica.</title>
        <authorList>
            <person name="Vargas M."/>
        </authorList>
    </citation>
    <scope>NUCLEOTIDE SEQUENCE [LARGE SCALE GENOMIC DNA]</scope>
    <source>
        <strain evidence="2 3">EXRC-4A-4</strain>
    </source>
</reference>